<dbReference type="RefSeq" id="XP_005793115.1">
    <property type="nucleotide sequence ID" value="XM_005793058.1"/>
</dbReference>
<keyword evidence="1" id="KW-0175">Coiled coil</keyword>
<dbReference type="AlphaFoldDB" id="A0A0D3KY51"/>
<keyword evidence="5" id="KW-1185">Reference proteome</keyword>
<accession>A0A0D3KY51</accession>
<feature type="compositionally biased region" description="Low complexity" evidence="2">
    <location>
        <begin position="500"/>
        <end position="510"/>
    </location>
</feature>
<evidence type="ECO:0000256" key="3">
    <source>
        <dbReference type="SAM" id="SignalP"/>
    </source>
</evidence>
<feature type="compositionally biased region" description="Gly residues" evidence="2">
    <location>
        <begin position="701"/>
        <end position="710"/>
    </location>
</feature>
<dbReference type="HOGENOM" id="CLU_342098_0_0_1"/>
<dbReference type="KEGG" id="ehx:EMIHUDRAFT_439544"/>
<dbReference type="Proteomes" id="UP000013827">
    <property type="component" value="Unassembled WGS sequence"/>
</dbReference>
<evidence type="ECO:0000313" key="5">
    <source>
        <dbReference type="Proteomes" id="UP000013827"/>
    </source>
</evidence>
<evidence type="ECO:0000313" key="4">
    <source>
        <dbReference type="EnsemblProtists" id="EOD40686"/>
    </source>
</evidence>
<sequence length="829" mass="84097">MRLCWLFTLAAVGAALRGPIAHRGSRLASPRMAPRKRATAAAPARGAGLWQQVAVRRETIRARDGTKRPVVAKKKSLAASKSATAFKLPEVDLTPTGLAAQLALRLEERGVVNVTALLTVEPTPAAPAGLPALADRAKQGLSDLRPRLPTVPGSLLRLGVLVALVSVAGSQVLSDRLPTYDEIAAQAQVSSAKRGASDMGTVEQLVEREERAIKRAFAEIEEGRKVDSSEVAAATAASKQLRAAGESYRDALGAVREWRSESARAAAALEGDITAALERAEKGYDEALATPEKLAAGAKAKEVMADFESAEEALVRSRSMLARQVALRKASASGARAAALLEAAAASNEAAAGGIEEECRVLEEAAGRLSAVAERSIVDGKVAPSTLPEFQEARAAANQADEALAERLSASAGALEAANKAASAANAAADEAARFVKSGGAEWYTDSSQLLQRAREAAVKAQEASSRADGAANKASELGAAPDRWKKAKAALAEAEETQQRAQTRLARARGIGKQQIGALKREIASNRGEATPYIPGPTPTPKIERYVPPKLELPARPPPRTAAPRADKAAAPAEKAAPQKAAEETPPPVAAERSPSDSAPAAAPVAVAPPKAAAPPESAEAPSTLQLFGALAPATKPAQPPAESGGGDAVAEAAAVAARVAPIAAGAAVVAAAGFAGFKAVSGGEEQGVDEAAQLYEELLGGGGGGSDGGLTAPAPPPARSEQGAEPFAAVTAAAPTEAAAVAAAREEDEGEDAAVGEAAAAADAVEEVAEAQAEPAAEEEEAAAAPSDAELKAMALEAEAAKLEAEAAKLEAAAEAMGDISNLKAPK</sequence>
<feature type="chain" id="PRO_5044291970" evidence="3">
    <location>
        <begin position="16"/>
        <end position="829"/>
    </location>
</feature>
<feature type="compositionally biased region" description="Low complexity" evidence="2">
    <location>
        <begin position="591"/>
        <end position="623"/>
    </location>
</feature>
<keyword evidence="3" id="KW-0732">Signal</keyword>
<feature type="region of interest" description="Disordered" evidence="2">
    <location>
        <begin position="741"/>
        <end position="789"/>
    </location>
</feature>
<feature type="signal peptide" evidence="3">
    <location>
        <begin position="1"/>
        <end position="15"/>
    </location>
</feature>
<evidence type="ECO:0000256" key="2">
    <source>
        <dbReference type="SAM" id="MobiDB-lite"/>
    </source>
</evidence>
<feature type="region of interest" description="Disordered" evidence="2">
    <location>
        <begin position="700"/>
        <end position="726"/>
    </location>
</feature>
<name>A0A0D3KY51_EMIH1</name>
<proteinExistence type="predicted"/>
<feature type="region of interest" description="Disordered" evidence="2">
    <location>
        <begin position="462"/>
        <end position="623"/>
    </location>
</feature>
<evidence type="ECO:0000256" key="1">
    <source>
        <dbReference type="SAM" id="Coils"/>
    </source>
</evidence>
<reference evidence="4" key="2">
    <citation type="submission" date="2024-10" db="UniProtKB">
        <authorList>
            <consortium name="EnsemblProtists"/>
        </authorList>
    </citation>
    <scope>IDENTIFICATION</scope>
</reference>
<reference evidence="5" key="1">
    <citation type="journal article" date="2013" name="Nature">
        <title>Pan genome of the phytoplankton Emiliania underpins its global distribution.</title>
        <authorList>
            <person name="Read B.A."/>
            <person name="Kegel J."/>
            <person name="Klute M.J."/>
            <person name="Kuo A."/>
            <person name="Lefebvre S.C."/>
            <person name="Maumus F."/>
            <person name="Mayer C."/>
            <person name="Miller J."/>
            <person name="Monier A."/>
            <person name="Salamov A."/>
            <person name="Young J."/>
            <person name="Aguilar M."/>
            <person name="Claverie J.M."/>
            <person name="Frickenhaus S."/>
            <person name="Gonzalez K."/>
            <person name="Herman E.K."/>
            <person name="Lin Y.C."/>
            <person name="Napier J."/>
            <person name="Ogata H."/>
            <person name="Sarno A.F."/>
            <person name="Shmutz J."/>
            <person name="Schroeder D."/>
            <person name="de Vargas C."/>
            <person name="Verret F."/>
            <person name="von Dassow P."/>
            <person name="Valentin K."/>
            <person name="Van de Peer Y."/>
            <person name="Wheeler G."/>
            <person name="Dacks J.B."/>
            <person name="Delwiche C.F."/>
            <person name="Dyhrman S.T."/>
            <person name="Glockner G."/>
            <person name="John U."/>
            <person name="Richards T."/>
            <person name="Worden A.Z."/>
            <person name="Zhang X."/>
            <person name="Grigoriev I.V."/>
            <person name="Allen A.E."/>
            <person name="Bidle K."/>
            <person name="Borodovsky M."/>
            <person name="Bowler C."/>
            <person name="Brownlee C."/>
            <person name="Cock J.M."/>
            <person name="Elias M."/>
            <person name="Gladyshev V.N."/>
            <person name="Groth M."/>
            <person name="Guda C."/>
            <person name="Hadaegh A."/>
            <person name="Iglesias-Rodriguez M.D."/>
            <person name="Jenkins J."/>
            <person name="Jones B.M."/>
            <person name="Lawson T."/>
            <person name="Leese F."/>
            <person name="Lindquist E."/>
            <person name="Lobanov A."/>
            <person name="Lomsadze A."/>
            <person name="Malik S.B."/>
            <person name="Marsh M.E."/>
            <person name="Mackinder L."/>
            <person name="Mock T."/>
            <person name="Mueller-Roeber B."/>
            <person name="Pagarete A."/>
            <person name="Parker M."/>
            <person name="Probert I."/>
            <person name="Quesneville H."/>
            <person name="Raines C."/>
            <person name="Rensing S.A."/>
            <person name="Riano-Pachon D.M."/>
            <person name="Richier S."/>
            <person name="Rokitta S."/>
            <person name="Shiraiwa Y."/>
            <person name="Soanes D.M."/>
            <person name="van der Giezen M."/>
            <person name="Wahlund T.M."/>
            <person name="Williams B."/>
            <person name="Wilson W."/>
            <person name="Wolfe G."/>
            <person name="Wurch L.L."/>
        </authorList>
    </citation>
    <scope>NUCLEOTIDE SEQUENCE</scope>
</reference>
<feature type="compositionally biased region" description="Low complexity" evidence="2">
    <location>
        <begin position="570"/>
        <end position="581"/>
    </location>
</feature>
<dbReference type="PaxDb" id="2903-EOD40686"/>
<organism evidence="4 5">
    <name type="scientific">Emiliania huxleyi (strain CCMP1516)</name>
    <dbReference type="NCBI Taxonomy" id="280463"/>
    <lineage>
        <taxon>Eukaryota</taxon>
        <taxon>Haptista</taxon>
        <taxon>Haptophyta</taxon>
        <taxon>Prymnesiophyceae</taxon>
        <taxon>Isochrysidales</taxon>
        <taxon>Noelaerhabdaceae</taxon>
        <taxon>Emiliania</taxon>
    </lineage>
</organism>
<protein>
    <submittedName>
        <fullName evidence="4">Uncharacterized protein</fullName>
    </submittedName>
</protein>
<feature type="coiled-coil region" evidence="1">
    <location>
        <begin position="793"/>
        <end position="822"/>
    </location>
</feature>
<dbReference type="EnsemblProtists" id="EOD40686">
    <property type="protein sequence ID" value="EOD40686"/>
    <property type="gene ID" value="EMIHUDRAFT_439544"/>
</dbReference>
<dbReference type="GeneID" id="17285956"/>